<dbReference type="KEGG" id="nou:Natoc_2744"/>
<evidence type="ECO:0000313" key="3">
    <source>
        <dbReference type="Proteomes" id="UP000010878"/>
    </source>
</evidence>
<keyword evidence="1" id="KW-0812">Transmembrane</keyword>
<organism evidence="2 3">
    <name type="scientific">Natronococcus occultus SP4</name>
    <dbReference type="NCBI Taxonomy" id="694430"/>
    <lineage>
        <taxon>Archaea</taxon>
        <taxon>Methanobacteriati</taxon>
        <taxon>Methanobacteriota</taxon>
        <taxon>Stenosarchaea group</taxon>
        <taxon>Halobacteria</taxon>
        <taxon>Halobacteriales</taxon>
        <taxon>Natrialbaceae</taxon>
        <taxon>Natronococcus</taxon>
    </lineage>
</organism>
<proteinExistence type="predicted"/>
<sequence length="74" mass="8053">MSQDVPVHAIDIVVLIVVSVLGGFLLAAWTLPPSLAFDFAVSVLAGTVFMAFFLFIPIMGVRLFIEDAREEKAE</sequence>
<gene>
    <name evidence="2" type="ORF">Natoc_2744</name>
</gene>
<keyword evidence="3" id="KW-1185">Reference proteome</keyword>
<reference evidence="2 3" key="1">
    <citation type="submission" date="2012-11" db="EMBL/GenBank/DDBJ databases">
        <title>FINISHED of Natronococcus occultus SP4, DSM 3396.</title>
        <authorList>
            <consortium name="DOE Joint Genome Institute"/>
            <person name="Eisen J."/>
            <person name="Huntemann M."/>
            <person name="Wei C.-L."/>
            <person name="Han J."/>
            <person name="Detter J.C."/>
            <person name="Han C."/>
            <person name="Tapia R."/>
            <person name="Chen A."/>
            <person name="Kyrpides N."/>
            <person name="Mavromatis K."/>
            <person name="Markowitz V."/>
            <person name="Szeto E."/>
            <person name="Ivanova N."/>
            <person name="Mikhailova N."/>
            <person name="Ovchinnikova G."/>
            <person name="Pagani I."/>
            <person name="Pati A."/>
            <person name="Goodwin L."/>
            <person name="Nordberg H.P."/>
            <person name="Cantor M.N."/>
            <person name="Hua S.X."/>
            <person name="Woyke T."/>
            <person name="Eisen J."/>
            <person name="Klenk H.-P."/>
            <person name="Klenk H.-P."/>
        </authorList>
    </citation>
    <scope>NUCLEOTIDE SEQUENCE [LARGE SCALE GENOMIC DNA]</scope>
    <source>
        <strain evidence="2 3">SP4</strain>
    </source>
</reference>
<feature type="transmembrane region" description="Helical" evidence="1">
    <location>
        <begin position="43"/>
        <end position="65"/>
    </location>
</feature>
<dbReference type="eggNOG" id="arCOG11491">
    <property type="taxonomic scope" value="Archaea"/>
</dbReference>
<dbReference type="GeneID" id="14403131"/>
<evidence type="ECO:0000313" key="2">
    <source>
        <dbReference type="EMBL" id="AGB38503.1"/>
    </source>
</evidence>
<evidence type="ECO:0000256" key="1">
    <source>
        <dbReference type="SAM" id="Phobius"/>
    </source>
</evidence>
<dbReference type="Proteomes" id="UP000010878">
    <property type="component" value="Chromosome"/>
</dbReference>
<keyword evidence="1" id="KW-1133">Transmembrane helix</keyword>
<dbReference type="EMBL" id="CP003929">
    <property type="protein sequence ID" value="AGB38503.1"/>
    <property type="molecule type" value="Genomic_DNA"/>
</dbReference>
<feature type="transmembrane region" description="Helical" evidence="1">
    <location>
        <begin position="12"/>
        <end position="31"/>
    </location>
</feature>
<dbReference type="OrthoDB" id="157322at2157"/>
<dbReference type="RefSeq" id="WP_015321942.1">
    <property type="nucleotide sequence ID" value="NC_019974.1"/>
</dbReference>
<name>L0K318_9EURY</name>
<dbReference type="STRING" id="694430.Natoc_2744"/>
<keyword evidence="1" id="KW-0472">Membrane</keyword>
<dbReference type="HOGENOM" id="CLU_2679046_0_0_2"/>
<dbReference type="AlphaFoldDB" id="L0K318"/>
<accession>L0K318</accession>
<protein>
    <submittedName>
        <fullName evidence="2">Uncharacterized protein</fullName>
    </submittedName>
</protein>